<dbReference type="PROSITE" id="PS50043">
    <property type="entry name" value="HTH_LUXR_2"/>
    <property type="match status" value="1"/>
</dbReference>
<dbReference type="RefSeq" id="WP_326565399.1">
    <property type="nucleotide sequence ID" value="NZ_CP142149.1"/>
</dbReference>
<dbReference type="Gene3D" id="1.10.10.10">
    <property type="entry name" value="Winged helix-like DNA-binding domain superfamily/Winged helix DNA-binding domain"/>
    <property type="match status" value="1"/>
</dbReference>
<reference evidence="2 3" key="1">
    <citation type="journal article" date="2015" name="Int. J. Syst. Evol. Microbiol.">
        <title>Amycolatopsis rhabdoformis sp. nov., an actinomycete isolated from a tropical forest soil.</title>
        <authorList>
            <person name="Souza W.R."/>
            <person name="Silva R.E."/>
            <person name="Goodfellow M."/>
            <person name="Busarakam K."/>
            <person name="Figueiro F.S."/>
            <person name="Ferreira D."/>
            <person name="Rodrigues-Filho E."/>
            <person name="Moraes L.A.B."/>
            <person name="Zucchi T.D."/>
        </authorList>
    </citation>
    <scope>NUCLEOTIDE SEQUENCE [LARGE SCALE GENOMIC DNA]</scope>
    <source>
        <strain evidence="2 3">NCIMB 14900</strain>
    </source>
</reference>
<keyword evidence="3" id="KW-1185">Reference proteome</keyword>
<evidence type="ECO:0000259" key="1">
    <source>
        <dbReference type="PROSITE" id="PS50043"/>
    </source>
</evidence>
<dbReference type="InterPro" id="IPR016032">
    <property type="entry name" value="Sig_transdc_resp-reg_C-effctor"/>
</dbReference>
<evidence type="ECO:0000313" key="3">
    <source>
        <dbReference type="Proteomes" id="UP001330812"/>
    </source>
</evidence>
<gene>
    <name evidence="2" type="ORF">VSH64_26490</name>
</gene>
<dbReference type="Pfam" id="PF00196">
    <property type="entry name" value="GerE"/>
    <property type="match status" value="1"/>
</dbReference>
<dbReference type="SUPFAM" id="SSF46894">
    <property type="entry name" value="C-terminal effector domain of the bipartite response regulators"/>
    <property type="match status" value="1"/>
</dbReference>
<proteinExistence type="predicted"/>
<dbReference type="Proteomes" id="UP001330812">
    <property type="component" value="Chromosome"/>
</dbReference>
<organism evidence="2 3">
    <name type="scientific">Amycolatopsis rhabdoformis</name>
    <dbReference type="NCBI Taxonomy" id="1448059"/>
    <lineage>
        <taxon>Bacteria</taxon>
        <taxon>Bacillati</taxon>
        <taxon>Actinomycetota</taxon>
        <taxon>Actinomycetes</taxon>
        <taxon>Pseudonocardiales</taxon>
        <taxon>Pseudonocardiaceae</taxon>
        <taxon>Amycolatopsis</taxon>
    </lineage>
</organism>
<dbReference type="InterPro" id="IPR000792">
    <property type="entry name" value="Tscrpt_reg_LuxR_C"/>
</dbReference>
<accession>A0ABZ1HW02</accession>
<dbReference type="EMBL" id="CP142149">
    <property type="protein sequence ID" value="WSE26429.1"/>
    <property type="molecule type" value="Genomic_DNA"/>
</dbReference>
<dbReference type="PRINTS" id="PR00038">
    <property type="entry name" value="HTHLUXR"/>
</dbReference>
<name>A0ABZ1HW02_9PSEU</name>
<dbReference type="SMART" id="SM00421">
    <property type="entry name" value="HTH_LUXR"/>
    <property type="match status" value="1"/>
</dbReference>
<sequence>MLSEIELQVADLAAHGTSVRAIAELLGVSTNAVTEHLTAVYRKLGP</sequence>
<dbReference type="InterPro" id="IPR036388">
    <property type="entry name" value="WH-like_DNA-bd_sf"/>
</dbReference>
<feature type="domain" description="HTH luxR-type" evidence="1">
    <location>
        <begin position="1"/>
        <end position="46"/>
    </location>
</feature>
<protein>
    <submittedName>
        <fullName evidence="2">Helix-turn-helix transcriptional regulator</fullName>
    </submittedName>
</protein>
<evidence type="ECO:0000313" key="2">
    <source>
        <dbReference type="EMBL" id="WSE26429.1"/>
    </source>
</evidence>